<comment type="subcellular location">
    <subcellularLocation>
        <location evidence="2">Cell membrane</location>
    </subcellularLocation>
</comment>
<keyword evidence="8 12" id="KW-1133">Transmembrane helix</keyword>
<feature type="compositionally biased region" description="Polar residues" evidence="11">
    <location>
        <begin position="511"/>
        <end position="520"/>
    </location>
</feature>
<dbReference type="RefSeq" id="WP_311724274.1">
    <property type="nucleotide sequence ID" value="NZ_JAVRFD010000006.1"/>
</dbReference>
<dbReference type="InterPro" id="IPR003661">
    <property type="entry name" value="HisK_dim/P_dom"/>
</dbReference>
<dbReference type="InterPro" id="IPR050428">
    <property type="entry name" value="TCS_sensor_his_kinase"/>
</dbReference>
<dbReference type="Gene3D" id="6.10.340.10">
    <property type="match status" value="1"/>
</dbReference>
<gene>
    <name evidence="15" type="ORF">RND15_14290</name>
</gene>
<dbReference type="Gene3D" id="1.10.287.130">
    <property type="match status" value="1"/>
</dbReference>
<keyword evidence="9" id="KW-0902">Two-component regulatory system</keyword>
<dbReference type="SUPFAM" id="SSF47384">
    <property type="entry name" value="Homodimeric domain of signal transducing histidine kinase"/>
    <property type="match status" value="1"/>
</dbReference>
<evidence type="ECO:0000256" key="7">
    <source>
        <dbReference type="ARBA" id="ARBA00022777"/>
    </source>
</evidence>
<protein>
    <recommendedName>
        <fullName evidence="3">histidine kinase</fullName>
        <ecNumber evidence="3">2.7.13.3</ecNumber>
    </recommendedName>
</protein>
<dbReference type="InterPro" id="IPR036890">
    <property type="entry name" value="HATPase_C_sf"/>
</dbReference>
<dbReference type="InterPro" id="IPR036097">
    <property type="entry name" value="HisK_dim/P_sf"/>
</dbReference>
<reference evidence="15" key="1">
    <citation type="submission" date="2024-05" db="EMBL/GenBank/DDBJ databases">
        <title>30 novel species of actinomycetes from the DSMZ collection.</title>
        <authorList>
            <person name="Nouioui I."/>
        </authorList>
    </citation>
    <scope>NUCLEOTIDE SEQUENCE</scope>
    <source>
        <strain evidence="15">DSM 41529</strain>
    </source>
</reference>
<accession>A0ABU2XD72</accession>
<evidence type="ECO:0000256" key="6">
    <source>
        <dbReference type="ARBA" id="ARBA00022692"/>
    </source>
</evidence>
<evidence type="ECO:0000259" key="14">
    <source>
        <dbReference type="PROSITE" id="PS50885"/>
    </source>
</evidence>
<dbReference type="EC" id="2.7.13.3" evidence="3"/>
<dbReference type="EMBL" id="JAVRFD010000006">
    <property type="protein sequence ID" value="MDT0543860.1"/>
    <property type="molecule type" value="Genomic_DNA"/>
</dbReference>
<evidence type="ECO:0000313" key="15">
    <source>
        <dbReference type="EMBL" id="MDT0543860.1"/>
    </source>
</evidence>
<dbReference type="Gene3D" id="3.30.565.10">
    <property type="entry name" value="Histidine kinase-like ATPase, C-terminal domain"/>
    <property type="match status" value="1"/>
</dbReference>
<evidence type="ECO:0000256" key="1">
    <source>
        <dbReference type="ARBA" id="ARBA00000085"/>
    </source>
</evidence>
<dbReference type="SMART" id="SM00304">
    <property type="entry name" value="HAMP"/>
    <property type="match status" value="1"/>
</dbReference>
<evidence type="ECO:0000259" key="13">
    <source>
        <dbReference type="PROSITE" id="PS50109"/>
    </source>
</evidence>
<dbReference type="Pfam" id="PF02518">
    <property type="entry name" value="HATPase_c"/>
    <property type="match status" value="1"/>
</dbReference>
<dbReference type="PROSITE" id="PS50885">
    <property type="entry name" value="HAMP"/>
    <property type="match status" value="1"/>
</dbReference>
<dbReference type="InterPro" id="IPR004358">
    <property type="entry name" value="Sig_transdc_His_kin-like_C"/>
</dbReference>
<dbReference type="SUPFAM" id="SSF55874">
    <property type="entry name" value="ATPase domain of HSP90 chaperone/DNA topoisomerase II/histidine kinase"/>
    <property type="match status" value="1"/>
</dbReference>
<dbReference type="InterPro" id="IPR005467">
    <property type="entry name" value="His_kinase_dom"/>
</dbReference>
<feature type="region of interest" description="Disordered" evidence="11">
    <location>
        <begin position="493"/>
        <end position="536"/>
    </location>
</feature>
<evidence type="ECO:0000256" key="3">
    <source>
        <dbReference type="ARBA" id="ARBA00012438"/>
    </source>
</evidence>
<sequence>MKCWCRGCGRCRHKERHQRATLRAKLTLSIIAMLTLGIAAALWVSTMGIRHYMVANIDSDLLASRSGLQRTGLTSDQVADLAAIADLSGKFAAENHSSRTLFTVVGRDGKAAPFGGVPLSPAQRALADAVPDAAALALRGEPVDATARGTGYRVTALRLGGSDGQLLLLANSTTAVTQTMHKVVRMVLTVGVVLVACLGTATFIGARRRLRPLEDMVETASAIAEGCPQGLDLSRRVAARGRAHSGGEVEQLRTALNAMLQQLETAFHTREHAAGQLRRFVEDASHELRTPLAAIRGYLQLEEKGMFKDETERARAMGRMNAEAERMARLVDELLALARLDQRPRLRPAPVDLACVARGAAADLSAQQPGRPVELGLPADCLVLADEPTLHQIVSNLLANVRIHTPADARVRVTVAEEDGHGVLRVADEGPGMRPQDAERVFDRFFRTGGAEGSGLGMAVVRAAVDAHGGTVRVTTAPGAGLTVAVALPSARPAAAAGPGPVTSAQARVEASSTTVTSGGAPTRTGGPHAPAPRVT</sequence>
<evidence type="ECO:0000256" key="11">
    <source>
        <dbReference type="SAM" id="MobiDB-lite"/>
    </source>
</evidence>
<dbReference type="CDD" id="cd06225">
    <property type="entry name" value="HAMP"/>
    <property type="match status" value="1"/>
</dbReference>
<evidence type="ECO:0000256" key="9">
    <source>
        <dbReference type="ARBA" id="ARBA00023012"/>
    </source>
</evidence>
<evidence type="ECO:0000313" key="16">
    <source>
        <dbReference type="Proteomes" id="UP001180754"/>
    </source>
</evidence>
<dbReference type="InterPro" id="IPR003660">
    <property type="entry name" value="HAMP_dom"/>
</dbReference>
<dbReference type="SMART" id="SM00388">
    <property type="entry name" value="HisKA"/>
    <property type="match status" value="1"/>
</dbReference>
<proteinExistence type="predicted"/>
<feature type="domain" description="HAMP" evidence="14">
    <location>
        <begin position="207"/>
        <end position="268"/>
    </location>
</feature>
<dbReference type="SMART" id="SM00387">
    <property type="entry name" value="HATPase_c"/>
    <property type="match status" value="1"/>
</dbReference>
<dbReference type="Pfam" id="PF00512">
    <property type="entry name" value="HisKA"/>
    <property type="match status" value="1"/>
</dbReference>
<dbReference type="InterPro" id="IPR003594">
    <property type="entry name" value="HATPase_dom"/>
</dbReference>
<keyword evidence="6 12" id="KW-0812">Transmembrane</keyword>
<evidence type="ECO:0000256" key="2">
    <source>
        <dbReference type="ARBA" id="ARBA00004236"/>
    </source>
</evidence>
<keyword evidence="4" id="KW-0597">Phosphoprotein</keyword>
<keyword evidence="5" id="KW-0808">Transferase</keyword>
<dbReference type="Proteomes" id="UP001180754">
    <property type="component" value="Unassembled WGS sequence"/>
</dbReference>
<dbReference type="CDD" id="cd00075">
    <property type="entry name" value="HATPase"/>
    <property type="match status" value="1"/>
</dbReference>
<feature type="transmembrane region" description="Helical" evidence="12">
    <location>
        <begin position="26"/>
        <end position="44"/>
    </location>
</feature>
<evidence type="ECO:0000256" key="10">
    <source>
        <dbReference type="ARBA" id="ARBA00023136"/>
    </source>
</evidence>
<keyword evidence="16" id="KW-1185">Reference proteome</keyword>
<dbReference type="Pfam" id="PF00672">
    <property type="entry name" value="HAMP"/>
    <property type="match status" value="1"/>
</dbReference>
<keyword evidence="10 12" id="KW-0472">Membrane</keyword>
<feature type="compositionally biased region" description="Low complexity" evidence="11">
    <location>
        <begin position="493"/>
        <end position="505"/>
    </location>
</feature>
<evidence type="ECO:0000256" key="5">
    <source>
        <dbReference type="ARBA" id="ARBA00022679"/>
    </source>
</evidence>
<name>A0ABU2XD72_9ACTN</name>
<comment type="catalytic activity">
    <reaction evidence="1">
        <text>ATP + protein L-histidine = ADP + protein N-phospho-L-histidine.</text>
        <dbReference type="EC" id="2.7.13.3"/>
    </reaction>
</comment>
<keyword evidence="7 15" id="KW-0418">Kinase</keyword>
<feature type="domain" description="Histidine kinase" evidence="13">
    <location>
        <begin position="283"/>
        <end position="492"/>
    </location>
</feature>
<dbReference type="GO" id="GO:0016301">
    <property type="term" value="F:kinase activity"/>
    <property type="evidence" value="ECO:0007669"/>
    <property type="project" value="UniProtKB-KW"/>
</dbReference>
<dbReference type="PROSITE" id="PS50109">
    <property type="entry name" value="HIS_KIN"/>
    <property type="match status" value="1"/>
</dbReference>
<evidence type="ECO:0000256" key="8">
    <source>
        <dbReference type="ARBA" id="ARBA00022989"/>
    </source>
</evidence>
<dbReference type="CDD" id="cd00082">
    <property type="entry name" value="HisKA"/>
    <property type="match status" value="1"/>
</dbReference>
<dbReference type="PANTHER" id="PTHR45436">
    <property type="entry name" value="SENSOR HISTIDINE KINASE YKOH"/>
    <property type="match status" value="1"/>
</dbReference>
<organism evidence="15 16">
    <name type="scientific">Streptomyces lonegramiae</name>
    <dbReference type="NCBI Taxonomy" id="3075524"/>
    <lineage>
        <taxon>Bacteria</taxon>
        <taxon>Bacillati</taxon>
        <taxon>Actinomycetota</taxon>
        <taxon>Actinomycetes</taxon>
        <taxon>Kitasatosporales</taxon>
        <taxon>Streptomycetaceae</taxon>
        <taxon>Streptomyces</taxon>
    </lineage>
</organism>
<dbReference type="PRINTS" id="PR00344">
    <property type="entry name" value="BCTRLSENSOR"/>
</dbReference>
<evidence type="ECO:0000256" key="12">
    <source>
        <dbReference type="SAM" id="Phobius"/>
    </source>
</evidence>
<dbReference type="PANTHER" id="PTHR45436:SF5">
    <property type="entry name" value="SENSOR HISTIDINE KINASE TRCS"/>
    <property type="match status" value="1"/>
</dbReference>
<evidence type="ECO:0000256" key="4">
    <source>
        <dbReference type="ARBA" id="ARBA00022553"/>
    </source>
</evidence>
<comment type="caution">
    <text evidence="15">The sequence shown here is derived from an EMBL/GenBank/DDBJ whole genome shotgun (WGS) entry which is preliminary data.</text>
</comment>